<reference evidence="1" key="2">
    <citation type="journal article" date="2015" name="Fish Shellfish Immunol.">
        <title>Early steps in the European eel (Anguilla anguilla)-Vibrio vulnificus interaction in the gills: Role of the RtxA13 toxin.</title>
        <authorList>
            <person name="Callol A."/>
            <person name="Pajuelo D."/>
            <person name="Ebbesson L."/>
            <person name="Teles M."/>
            <person name="MacKenzie S."/>
            <person name="Amaro C."/>
        </authorList>
    </citation>
    <scope>NUCLEOTIDE SEQUENCE</scope>
</reference>
<protein>
    <submittedName>
        <fullName evidence="1">Uncharacterized protein</fullName>
    </submittedName>
</protein>
<dbReference type="AlphaFoldDB" id="A0A0E9UIP8"/>
<sequence length="16" mass="2030">MNLFINFYFILFSHSH</sequence>
<reference evidence="1" key="1">
    <citation type="submission" date="2014-11" db="EMBL/GenBank/DDBJ databases">
        <authorList>
            <person name="Amaro Gonzalez C."/>
        </authorList>
    </citation>
    <scope>NUCLEOTIDE SEQUENCE</scope>
</reference>
<accession>A0A0E9UIP8</accession>
<name>A0A0E9UIP8_ANGAN</name>
<dbReference type="EMBL" id="GBXM01042936">
    <property type="protein sequence ID" value="JAH65641.1"/>
    <property type="molecule type" value="Transcribed_RNA"/>
</dbReference>
<proteinExistence type="predicted"/>
<evidence type="ECO:0000313" key="1">
    <source>
        <dbReference type="EMBL" id="JAH65641.1"/>
    </source>
</evidence>
<organism evidence="1">
    <name type="scientific">Anguilla anguilla</name>
    <name type="common">European freshwater eel</name>
    <name type="synonym">Muraena anguilla</name>
    <dbReference type="NCBI Taxonomy" id="7936"/>
    <lineage>
        <taxon>Eukaryota</taxon>
        <taxon>Metazoa</taxon>
        <taxon>Chordata</taxon>
        <taxon>Craniata</taxon>
        <taxon>Vertebrata</taxon>
        <taxon>Euteleostomi</taxon>
        <taxon>Actinopterygii</taxon>
        <taxon>Neopterygii</taxon>
        <taxon>Teleostei</taxon>
        <taxon>Anguilliformes</taxon>
        <taxon>Anguillidae</taxon>
        <taxon>Anguilla</taxon>
    </lineage>
</organism>